<name>A0A3A6TKN8_9GAMM</name>
<gene>
    <name evidence="2" type="ORF">D5R81_11900</name>
</gene>
<keyword evidence="3" id="KW-1185">Reference proteome</keyword>
<feature type="region of interest" description="Disordered" evidence="1">
    <location>
        <begin position="85"/>
        <end position="104"/>
    </location>
</feature>
<evidence type="ECO:0000256" key="1">
    <source>
        <dbReference type="SAM" id="MobiDB-lite"/>
    </source>
</evidence>
<organism evidence="2 3">
    <name type="scientific">Parashewanella spongiae</name>
    <dbReference type="NCBI Taxonomy" id="342950"/>
    <lineage>
        <taxon>Bacteria</taxon>
        <taxon>Pseudomonadati</taxon>
        <taxon>Pseudomonadota</taxon>
        <taxon>Gammaproteobacteria</taxon>
        <taxon>Alteromonadales</taxon>
        <taxon>Shewanellaceae</taxon>
        <taxon>Parashewanella</taxon>
    </lineage>
</organism>
<dbReference type="AlphaFoldDB" id="A0A3A6TKN8"/>
<evidence type="ECO:0000313" key="2">
    <source>
        <dbReference type="EMBL" id="RJY13010.1"/>
    </source>
</evidence>
<accession>A0A3A6TKN8</accession>
<dbReference type="EMBL" id="QYYH01000070">
    <property type="protein sequence ID" value="RJY13010.1"/>
    <property type="molecule type" value="Genomic_DNA"/>
</dbReference>
<dbReference type="Proteomes" id="UP000273022">
    <property type="component" value="Unassembled WGS sequence"/>
</dbReference>
<sequence>MTNTISADKIVDSILDEVKDSRFVRSIRNVQMACKDLIAKKLLLTQKSVAERISALYGGKPSRKTIDNDPKGLYKKIINAYANCNPPNKSAKTKHPTDKAKGKNGDLPLDVRMYIAQLEEQVNLLNTQLDKFYKEHTETTTLDLRQLIHETPSENGTIEVSKNNQGLSSLQREAITILTGEHEDIGGDLLEVRGELPSRQAIDVETGQVSLFSHHFIELSKLLKK</sequence>
<reference evidence="2 3" key="1">
    <citation type="submission" date="2018-09" db="EMBL/GenBank/DDBJ databases">
        <title>Phylogeny of the Shewanellaceae, and recommendation for two new genera, Pseudoshewanella and Parashewanella.</title>
        <authorList>
            <person name="Wang G."/>
        </authorList>
    </citation>
    <scope>NUCLEOTIDE SEQUENCE [LARGE SCALE GENOMIC DNA]</scope>
    <source>
        <strain evidence="2 3">KCTC 22492</strain>
    </source>
</reference>
<evidence type="ECO:0000313" key="3">
    <source>
        <dbReference type="Proteomes" id="UP000273022"/>
    </source>
</evidence>
<comment type="caution">
    <text evidence="2">The sequence shown here is derived from an EMBL/GenBank/DDBJ whole genome shotgun (WGS) entry which is preliminary data.</text>
</comment>
<proteinExistence type="predicted"/>
<protein>
    <submittedName>
        <fullName evidence="2">Uncharacterized protein</fullName>
    </submittedName>
</protein>
<feature type="compositionally biased region" description="Basic and acidic residues" evidence="1">
    <location>
        <begin position="95"/>
        <end position="104"/>
    </location>
</feature>